<dbReference type="Proteomes" id="UP000188268">
    <property type="component" value="Unassembled WGS sequence"/>
</dbReference>
<sequence>MALYEQLSIPCQRFNSGSSFSMLPPPPNNSSNLVPSIFSSRGGGNERSMFMPLGNSPESTILGEKFHSYSTGIQLNIMKGNQERKSMKVTDYQSFDTTSPIPAISKSKPLQPLSFSSFKAYSLRKPGHDDELRVPTSAQSGIDQNHSCSKQQSHDRENLTKLDLSSSMQLQTANEKQVKESNSVDPKSRTYVGTQAEEDGRLSRGNQDLIERSNSFQSNRDASSGMLTKIKNSESLKRPHASSNQENKSSSAVLLNSIDGPNARLHQECTQNKLIFRENILVEPGRCRENASKVRNEPCLRQPLAVDNGSPTAIENRNKAQEEKKSMAIEVGGVGRHDNVPCALVVESISPLDISPDDVVGVMGEKQFWKVRRAIVNQQRVFAVQVFELHRLLKVQKLIAGSPQMLLEETIFMGKPSLDISIKKFPSDRALEIEPSSILKVKDNSQKPNISIECADENAVAKLPLPSSNDDTSKGLVTQRTKHGPYSGNALSTPIAANTRTSPWCFSPPGSQWLVPVMSPSEGLVYKPYTGPCPPSGSFMAPVYGSCGPVNLATGGAVEQMSPFTGFPSKGNQLSTGDVNFTIAHQSSCNMPSQMSQANSYCAGKLPASKESERQGSTASSPSERPKVNALPLFPTEPTTQASDHNAQTSGQRTRVIKVVPRNPRLATESAARIFQSIQEERKQYD</sequence>
<dbReference type="PANTHER" id="PTHR34281:SF7">
    <property type="entry name" value="PROTEIN EARLY FLOWERING 3"/>
    <property type="match status" value="1"/>
</dbReference>
<proteinExistence type="predicted"/>
<gene>
    <name evidence="2" type="ORF">CCACVL1_18584</name>
</gene>
<dbReference type="Gramene" id="OMO70897">
    <property type="protein sequence ID" value="OMO70897"/>
    <property type="gene ID" value="CCACVL1_18584"/>
</dbReference>
<dbReference type="PANTHER" id="PTHR34281">
    <property type="entry name" value="PROTEIN EARLY FLOWERING 3"/>
    <property type="match status" value="1"/>
</dbReference>
<organism evidence="2 3">
    <name type="scientific">Corchorus capsularis</name>
    <name type="common">Jute</name>
    <dbReference type="NCBI Taxonomy" id="210143"/>
    <lineage>
        <taxon>Eukaryota</taxon>
        <taxon>Viridiplantae</taxon>
        <taxon>Streptophyta</taxon>
        <taxon>Embryophyta</taxon>
        <taxon>Tracheophyta</taxon>
        <taxon>Spermatophyta</taxon>
        <taxon>Magnoliopsida</taxon>
        <taxon>eudicotyledons</taxon>
        <taxon>Gunneridae</taxon>
        <taxon>Pentapetalae</taxon>
        <taxon>rosids</taxon>
        <taxon>malvids</taxon>
        <taxon>Malvales</taxon>
        <taxon>Malvaceae</taxon>
        <taxon>Grewioideae</taxon>
        <taxon>Apeibeae</taxon>
        <taxon>Corchorus</taxon>
    </lineage>
</organism>
<feature type="compositionally biased region" description="Polar residues" evidence="1">
    <location>
        <begin position="241"/>
        <end position="250"/>
    </location>
</feature>
<name>A0A1R3HKI6_COCAP</name>
<feature type="region of interest" description="Disordered" evidence="1">
    <location>
        <begin position="601"/>
        <end position="667"/>
    </location>
</feature>
<evidence type="ECO:0000313" key="3">
    <source>
        <dbReference type="Proteomes" id="UP000188268"/>
    </source>
</evidence>
<dbReference type="AlphaFoldDB" id="A0A1R3HKI6"/>
<feature type="region of interest" description="Disordered" evidence="1">
    <location>
        <begin position="170"/>
        <end position="225"/>
    </location>
</feature>
<feature type="compositionally biased region" description="Polar residues" evidence="1">
    <location>
        <begin position="170"/>
        <end position="185"/>
    </location>
</feature>
<accession>A0A1R3HKI6</accession>
<comment type="caution">
    <text evidence="2">The sequence shown here is derived from an EMBL/GenBank/DDBJ whole genome shotgun (WGS) entry which is preliminary data.</text>
</comment>
<feature type="compositionally biased region" description="Polar residues" evidence="1">
    <location>
        <begin position="136"/>
        <end position="151"/>
    </location>
</feature>
<protein>
    <submittedName>
        <fullName evidence="2">Uncharacterized protein</fullName>
    </submittedName>
</protein>
<dbReference type="STRING" id="210143.A0A1R3HKI6"/>
<feature type="compositionally biased region" description="Polar residues" evidence="1">
    <location>
        <begin position="212"/>
        <end position="225"/>
    </location>
</feature>
<feature type="region of interest" description="Disordered" evidence="1">
    <location>
        <begin position="231"/>
        <end position="250"/>
    </location>
</feature>
<evidence type="ECO:0000256" key="1">
    <source>
        <dbReference type="SAM" id="MobiDB-lite"/>
    </source>
</evidence>
<dbReference type="InterPro" id="IPR039319">
    <property type="entry name" value="ELF3-like"/>
</dbReference>
<feature type="compositionally biased region" description="Polar residues" evidence="1">
    <location>
        <begin position="637"/>
        <end position="653"/>
    </location>
</feature>
<reference evidence="2 3" key="1">
    <citation type="submission" date="2013-09" db="EMBL/GenBank/DDBJ databases">
        <title>Corchorus capsularis genome sequencing.</title>
        <authorList>
            <person name="Alam M."/>
            <person name="Haque M.S."/>
            <person name="Islam M.S."/>
            <person name="Emdad E.M."/>
            <person name="Islam M.M."/>
            <person name="Ahmed B."/>
            <person name="Halim A."/>
            <person name="Hossen Q.M.M."/>
            <person name="Hossain M.Z."/>
            <person name="Ahmed R."/>
            <person name="Khan M.M."/>
            <person name="Islam R."/>
            <person name="Rashid M.M."/>
            <person name="Khan S.A."/>
            <person name="Rahman M.S."/>
            <person name="Alam M."/>
        </authorList>
    </citation>
    <scope>NUCLEOTIDE SEQUENCE [LARGE SCALE GENOMIC DNA]</scope>
    <source>
        <strain evidence="3">cv. CVL-1</strain>
        <tissue evidence="2">Whole seedling</tissue>
    </source>
</reference>
<feature type="region of interest" description="Disordered" evidence="1">
    <location>
        <begin position="126"/>
        <end position="157"/>
    </location>
</feature>
<keyword evidence="3" id="KW-1185">Reference proteome</keyword>
<evidence type="ECO:0000313" key="2">
    <source>
        <dbReference type="EMBL" id="OMO70897.1"/>
    </source>
</evidence>
<dbReference type="OrthoDB" id="1939092at2759"/>
<dbReference type="EMBL" id="AWWV01011753">
    <property type="protein sequence ID" value="OMO70897.1"/>
    <property type="molecule type" value="Genomic_DNA"/>
</dbReference>
<dbReference type="GO" id="GO:2000028">
    <property type="term" value="P:regulation of photoperiodism, flowering"/>
    <property type="evidence" value="ECO:0007669"/>
    <property type="project" value="InterPro"/>
</dbReference>
<dbReference type="OMA" id="KFGREND"/>